<evidence type="ECO:0000256" key="1">
    <source>
        <dbReference type="ARBA" id="ARBA00022448"/>
    </source>
</evidence>
<dbReference type="SMART" id="SM00382">
    <property type="entry name" value="AAA"/>
    <property type="match status" value="1"/>
</dbReference>
<dbReference type="InterPro" id="IPR027417">
    <property type="entry name" value="P-loop_NTPase"/>
</dbReference>
<dbReference type="InterPro" id="IPR050093">
    <property type="entry name" value="ABC_SmlMolc_Importer"/>
</dbReference>
<evidence type="ECO:0000256" key="2">
    <source>
        <dbReference type="ARBA" id="ARBA00022741"/>
    </source>
</evidence>
<dbReference type="Pfam" id="PF08402">
    <property type="entry name" value="TOBE_2"/>
    <property type="match status" value="1"/>
</dbReference>
<dbReference type="GO" id="GO:0005524">
    <property type="term" value="F:ATP binding"/>
    <property type="evidence" value="ECO:0007669"/>
    <property type="project" value="UniProtKB-KW"/>
</dbReference>
<sequence>MSFLAVTDVCSIPYDASFAVKNISFTQQAMEHVAIIGETGSGKSTLLKMIGGLLQPQSGSIIFQNNIVRGPDWQLIPGEKGMAYLSQHYELRNNYKMEELLAYANEMSDDEAATLFKICRIDHLLKRNSYQLSGGEKQRIALARLLVSKPTLLLLDEPYSNLDLIHTNILKQVVTDVCKQYNITTIITSHDPADILPWADKVVVLQKGSLVQIDHPTHLYNNPNNEYAAALLGAYNYYENEAAALIAATLGLHLQKKDLLIRPEKIAIQKATDTAANAFVKTVQFYGHYYIVTVSINGLTMQCFTTQGNFILGENVKVAAINNGAL</sequence>
<organism evidence="5 6">
    <name type="scientific">Ferruginibacter yonginensis</name>
    <dbReference type="NCBI Taxonomy" id="1310416"/>
    <lineage>
        <taxon>Bacteria</taxon>
        <taxon>Pseudomonadati</taxon>
        <taxon>Bacteroidota</taxon>
        <taxon>Chitinophagia</taxon>
        <taxon>Chitinophagales</taxon>
        <taxon>Chitinophagaceae</taxon>
        <taxon>Ferruginibacter</taxon>
    </lineage>
</organism>
<evidence type="ECO:0000313" key="5">
    <source>
        <dbReference type="EMBL" id="MFC4261327.1"/>
    </source>
</evidence>
<protein>
    <submittedName>
        <fullName evidence="5">ABC transporter ATP-binding protein</fullName>
    </submittedName>
</protein>
<dbReference type="Pfam" id="PF00005">
    <property type="entry name" value="ABC_tran"/>
    <property type="match status" value="1"/>
</dbReference>
<dbReference type="Proteomes" id="UP001595907">
    <property type="component" value="Unassembled WGS sequence"/>
</dbReference>
<evidence type="ECO:0000259" key="4">
    <source>
        <dbReference type="PROSITE" id="PS50893"/>
    </source>
</evidence>
<dbReference type="SUPFAM" id="SSF52540">
    <property type="entry name" value="P-loop containing nucleoside triphosphate hydrolases"/>
    <property type="match status" value="1"/>
</dbReference>
<name>A0ABV8QLZ2_9BACT</name>
<gene>
    <name evidence="5" type="ORF">ACFOWM_00425</name>
</gene>
<dbReference type="PROSITE" id="PS50893">
    <property type="entry name" value="ABC_TRANSPORTER_2"/>
    <property type="match status" value="1"/>
</dbReference>
<feature type="domain" description="ABC transporter" evidence="4">
    <location>
        <begin position="4"/>
        <end position="232"/>
    </location>
</feature>
<keyword evidence="1" id="KW-0813">Transport</keyword>
<dbReference type="SUPFAM" id="SSF50331">
    <property type="entry name" value="MOP-like"/>
    <property type="match status" value="1"/>
</dbReference>
<dbReference type="InterPro" id="IPR003439">
    <property type="entry name" value="ABC_transporter-like_ATP-bd"/>
</dbReference>
<dbReference type="RefSeq" id="WP_379705463.1">
    <property type="nucleotide sequence ID" value="NZ_JBHSCZ010000001.1"/>
</dbReference>
<evidence type="ECO:0000256" key="3">
    <source>
        <dbReference type="ARBA" id="ARBA00022840"/>
    </source>
</evidence>
<dbReference type="InterPro" id="IPR013611">
    <property type="entry name" value="Transp-assoc_OB_typ2"/>
</dbReference>
<dbReference type="PROSITE" id="PS00211">
    <property type="entry name" value="ABC_TRANSPORTER_1"/>
    <property type="match status" value="1"/>
</dbReference>
<dbReference type="InterPro" id="IPR003593">
    <property type="entry name" value="AAA+_ATPase"/>
</dbReference>
<dbReference type="EMBL" id="JBHSCZ010000001">
    <property type="protein sequence ID" value="MFC4261327.1"/>
    <property type="molecule type" value="Genomic_DNA"/>
</dbReference>
<keyword evidence="6" id="KW-1185">Reference proteome</keyword>
<reference evidence="6" key="1">
    <citation type="journal article" date="2019" name="Int. J. Syst. Evol. Microbiol.">
        <title>The Global Catalogue of Microorganisms (GCM) 10K type strain sequencing project: providing services to taxonomists for standard genome sequencing and annotation.</title>
        <authorList>
            <consortium name="The Broad Institute Genomics Platform"/>
            <consortium name="The Broad Institute Genome Sequencing Center for Infectious Disease"/>
            <person name="Wu L."/>
            <person name="Ma J."/>
        </authorList>
    </citation>
    <scope>NUCLEOTIDE SEQUENCE [LARGE SCALE GENOMIC DNA]</scope>
    <source>
        <strain evidence="6">CECT 8289</strain>
    </source>
</reference>
<evidence type="ECO:0000313" key="6">
    <source>
        <dbReference type="Proteomes" id="UP001595907"/>
    </source>
</evidence>
<dbReference type="InterPro" id="IPR017871">
    <property type="entry name" value="ABC_transporter-like_CS"/>
</dbReference>
<dbReference type="PANTHER" id="PTHR42781:SF4">
    <property type="entry name" value="SPERMIDINE_PUTRESCINE IMPORT ATP-BINDING PROTEIN POTA"/>
    <property type="match status" value="1"/>
</dbReference>
<accession>A0ABV8QLZ2</accession>
<keyword evidence="3 5" id="KW-0067">ATP-binding</keyword>
<dbReference type="Gene3D" id="2.40.50.140">
    <property type="entry name" value="Nucleic acid-binding proteins"/>
    <property type="match status" value="1"/>
</dbReference>
<dbReference type="Gene3D" id="3.40.50.300">
    <property type="entry name" value="P-loop containing nucleotide triphosphate hydrolases"/>
    <property type="match status" value="1"/>
</dbReference>
<dbReference type="InterPro" id="IPR012340">
    <property type="entry name" value="NA-bd_OB-fold"/>
</dbReference>
<comment type="caution">
    <text evidence="5">The sequence shown here is derived from an EMBL/GenBank/DDBJ whole genome shotgun (WGS) entry which is preliminary data.</text>
</comment>
<keyword evidence="2" id="KW-0547">Nucleotide-binding</keyword>
<proteinExistence type="predicted"/>
<dbReference type="InterPro" id="IPR008995">
    <property type="entry name" value="Mo/tungstate-bd_C_term_dom"/>
</dbReference>
<dbReference type="PANTHER" id="PTHR42781">
    <property type="entry name" value="SPERMIDINE/PUTRESCINE IMPORT ATP-BINDING PROTEIN POTA"/>
    <property type="match status" value="1"/>
</dbReference>